<dbReference type="OrthoDB" id="5631765at2"/>
<dbReference type="AlphaFoldDB" id="A0A0A2SUR0"/>
<dbReference type="RefSeq" id="WP_052117591.1">
    <property type="nucleotide sequence ID" value="NZ_JNCF01000017.1"/>
</dbReference>
<feature type="coiled-coil region" evidence="1">
    <location>
        <begin position="115"/>
        <end position="142"/>
    </location>
</feature>
<dbReference type="STRING" id="1498499.EP47_09585"/>
<name>A0A0A2SUR0_9GAMM</name>
<organism evidence="3 4">
    <name type="scientific">Legionella norrlandica</name>
    <dbReference type="NCBI Taxonomy" id="1498499"/>
    <lineage>
        <taxon>Bacteria</taxon>
        <taxon>Pseudomonadati</taxon>
        <taxon>Pseudomonadota</taxon>
        <taxon>Gammaproteobacteria</taxon>
        <taxon>Legionellales</taxon>
        <taxon>Legionellaceae</taxon>
        <taxon>Legionella</taxon>
    </lineage>
</organism>
<comment type="caution">
    <text evidence="3">The sequence shown here is derived from an EMBL/GenBank/DDBJ whole genome shotgun (WGS) entry which is preliminary data.</text>
</comment>
<reference evidence="3 4" key="1">
    <citation type="submission" date="2014-05" db="EMBL/GenBank/DDBJ databases">
        <authorList>
            <person name="Rizzardi K."/>
            <person name="Winiecka-Krusnell J."/>
            <person name="Ramliden M."/>
            <person name="Alm E."/>
            <person name="Andersson S."/>
            <person name="Byfors S."/>
        </authorList>
    </citation>
    <scope>NUCLEOTIDE SEQUENCE [LARGE SCALE GENOMIC DNA]</scope>
    <source>
        <strain evidence="3 4">LEGN</strain>
    </source>
</reference>
<dbReference type="Pfam" id="PF12252">
    <property type="entry name" value="SidE_PDE"/>
    <property type="match status" value="1"/>
</dbReference>
<dbReference type="EMBL" id="JNCF01000017">
    <property type="protein sequence ID" value="KGP63451.1"/>
    <property type="molecule type" value="Genomic_DNA"/>
</dbReference>
<dbReference type="Proteomes" id="UP000054422">
    <property type="component" value="Unassembled WGS sequence"/>
</dbReference>
<evidence type="ECO:0000259" key="2">
    <source>
        <dbReference type="Pfam" id="PF12252"/>
    </source>
</evidence>
<keyword evidence="1" id="KW-0175">Coiled coil</keyword>
<evidence type="ECO:0000313" key="3">
    <source>
        <dbReference type="EMBL" id="KGP63451.1"/>
    </source>
</evidence>
<dbReference type="InterPro" id="IPR021014">
    <property type="entry name" value="SidE_PDE"/>
</dbReference>
<keyword evidence="4" id="KW-1185">Reference proteome</keyword>
<evidence type="ECO:0000256" key="1">
    <source>
        <dbReference type="SAM" id="Coils"/>
    </source>
</evidence>
<proteinExistence type="predicted"/>
<sequence length="828" mass="95359">MKTFINRNRFLKAVEYVSENYFSKPYSITPMVGRWFNQLAMIQLENGKLIHLSGDVARKFVDITLDGKVVDPTDITRVHKFYAADSEFEKERVDLVDKIDQLTDALKKELEPLVIEQKNKELKELREKLIAFDSDKQKAKQLYDKLVARSHSSLNQERFEKAYGSQIKHIVYRPNHGLTHSVRTAYLITAIHAFKQAYKSEFKSLTDPELEKLQLMMLFSVVGRRDETGFNDTGPNVLGRATYESFRVTSGKEYLKYCRTNAKELYGGDLERLYRDAIIVELMGYSDIQDYLDRRATPSEIFIDYVIEKEHNKKREITREEALTLITKKIYTIELLFPAGSIRELADAKLNMMNKAHGLELTRCYPLYPEKEGGAKSIGILNSYLSQSGLYKTLNSLDLEKLTSVFKLIRCSFDALDLTGQNSMFGLISQETFEAQKETILNDLKNINLRFKPPISSENRTKLLKEARDATKEIDLFWTQRNHNEAQLLDAYRSLLLLKEIVKYFTAASKLNPSKKMFAFQHSETGNPHKVDHFMSAMSLINALQTITPVPGVTQTTLPIISRVKHDRAKNIATIFFDDIQQADYFKETYSILLGITPNVVTVNKGQFAIEVNRKNYQQLVKNRLVEFKQVTIPKTASREESLIDEDGLLEALNLITHNKALARLVSTTPLSGEDFPDYDYLLKALEDPIHERYTHLIKELENFPIEYLKYSDPRNGISYTRQLITEPLPELRFQEPITEPTPFSDKVADGLTVRFVPSSKTQRNTIYTKKLAHTLLPPHGKIKPYPGYKHKRNNYFPIGIISNIEQVDLKDERYVWAKICQAVPSFG</sequence>
<feature type="domain" description="SidE PDE" evidence="2">
    <location>
        <begin position="162"/>
        <end position="395"/>
    </location>
</feature>
<accession>A0A0A2SUR0</accession>
<protein>
    <recommendedName>
        <fullName evidence="2">SidE PDE domain-containing protein</fullName>
    </recommendedName>
</protein>
<evidence type="ECO:0000313" key="4">
    <source>
        <dbReference type="Proteomes" id="UP000054422"/>
    </source>
</evidence>
<gene>
    <name evidence="3" type="ORF">EP47_09585</name>
</gene>